<organism evidence="1 2">
    <name type="scientific">Cupriavidus pinatubonensis</name>
    <dbReference type="NCBI Taxonomy" id="248026"/>
    <lineage>
        <taxon>Bacteria</taxon>
        <taxon>Pseudomonadati</taxon>
        <taxon>Pseudomonadota</taxon>
        <taxon>Betaproteobacteria</taxon>
        <taxon>Burkholderiales</taxon>
        <taxon>Burkholderiaceae</taxon>
        <taxon>Cupriavidus</taxon>
    </lineage>
</organism>
<dbReference type="Pfam" id="PF05114">
    <property type="entry name" value="MbnB_TglH_ChrH"/>
    <property type="match status" value="1"/>
</dbReference>
<dbReference type="RefSeq" id="WP_224000962.1">
    <property type="nucleotide sequence ID" value="NZ_CAJZAF010000006.1"/>
</dbReference>
<dbReference type="Proteomes" id="UP000701702">
    <property type="component" value="Unassembled WGS sequence"/>
</dbReference>
<dbReference type="InterPro" id="IPR007801">
    <property type="entry name" value="MbnB/TglH/ChrH"/>
</dbReference>
<dbReference type="EMBL" id="CAJZAF010000006">
    <property type="protein sequence ID" value="CAG9168895.1"/>
    <property type="molecule type" value="Genomic_DNA"/>
</dbReference>
<dbReference type="InterPro" id="IPR036237">
    <property type="entry name" value="Xyl_isomerase-like_sf"/>
</dbReference>
<dbReference type="Gene3D" id="3.20.20.150">
    <property type="entry name" value="Divalent-metal-dependent TIM barrel enzymes"/>
    <property type="match status" value="1"/>
</dbReference>
<dbReference type="NCBIfam" id="NF003818">
    <property type="entry name" value="PRK05409.1"/>
    <property type="match status" value="1"/>
</dbReference>
<protein>
    <submittedName>
        <fullName evidence="1">Uncharacterized protein</fullName>
    </submittedName>
</protein>
<dbReference type="PANTHER" id="PTHR42194">
    <property type="entry name" value="UPF0276 PROTEIN HI_1600"/>
    <property type="match status" value="1"/>
</dbReference>
<evidence type="ECO:0000313" key="1">
    <source>
        <dbReference type="EMBL" id="CAG9168895.1"/>
    </source>
</evidence>
<dbReference type="PANTHER" id="PTHR42194:SF1">
    <property type="entry name" value="UPF0276 PROTEIN HI_1600"/>
    <property type="match status" value="1"/>
</dbReference>
<dbReference type="SUPFAM" id="SSF51658">
    <property type="entry name" value="Xylose isomerase-like"/>
    <property type="match status" value="1"/>
</dbReference>
<evidence type="ECO:0000313" key="2">
    <source>
        <dbReference type="Proteomes" id="UP000701702"/>
    </source>
</evidence>
<accession>A0ABM8WNB3</accession>
<comment type="caution">
    <text evidence="1">The sequence shown here is derived from an EMBL/GenBank/DDBJ whole genome shotgun (WGS) entry which is preliminary data.</text>
</comment>
<keyword evidence="2" id="KW-1185">Reference proteome</keyword>
<proteinExistence type="predicted"/>
<name>A0ABM8WNB3_9BURK</name>
<sequence length="297" mass="32153">MPTSLIERDGGGDLGTGIGLRAVHYAELLAQRPALGWLEAHTENYLGAGGRDLQVLTALRADYPVSLHGVGLGLGSASGDAFAPHLARIADLVARIEPALVSEHLCWNRIGSHQFNDLLPLPLTEAALALVCERVDRTQSVLRRRILVENVSTFLRFRDDQMSEAQFLAALVRRSGCGILLDINNFYVNQFNHGEDAHAEIDMLAQLPAGTVGEFHLAGHLADGSVLIDHHGARVAPEVWSLYAYAVQRFAGDGMPSVPTLIEWDTDIPALDVLLDERQRALSQAASALAEHDHACA</sequence>
<reference evidence="1 2" key="1">
    <citation type="submission" date="2021-08" db="EMBL/GenBank/DDBJ databases">
        <authorList>
            <person name="Peeters C."/>
        </authorList>
    </citation>
    <scope>NUCLEOTIDE SEQUENCE [LARGE SCALE GENOMIC DNA]</scope>
    <source>
        <strain evidence="1 2">LMG 23994</strain>
    </source>
</reference>
<gene>
    <name evidence="1" type="ORF">LMG23994_01461</name>
</gene>